<keyword evidence="2" id="KW-1133">Transmembrane helix</keyword>
<evidence type="ECO:0000313" key="4">
    <source>
        <dbReference type="Proteomes" id="UP000007014"/>
    </source>
</evidence>
<evidence type="ECO:0000256" key="1">
    <source>
        <dbReference type="SAM" id="MobiDB-lite"/>
    </source>
</evidence>
<evidence type="ECO:0000313" key="3">
    <source>
        <dbReference type="EMBL" id="BAM80880.1"/>
    </source>
</evidence>
<gene>
    <name evidence="3" type="ORF">CYME_CML309C</name>
</gene>
<dbReference type="GeneID" id="16994729"/>
<name>M1V5L5_CYAM1</name>
<dbReference type="Proteomes" id="UP000007014">
    <property type="component" value="Chromosome 12"/>
</dbReference>
<dbReference type="HOGENOM" id="CLU_1139437_0_0_1"/>
<dbReference type="eggNOG" id="ENOG502RXKE">
    <property type="taxonomic scope" value="Eukaryota"/>
</dbReference>
<organism evidence="3 4">
    <name type="scientific">Cyanidioschyzon merolae (strain NIES-3377 / 10D)</name>
    <name type="common">Unicellular red alga</name>
    <dbReference type="NCBI Taxonomy" id="280699"/>
    <lineage>
        <taxon>Eukaryota</taxon>
        <taxon>Rhodophyta</taxon>
        <taxon>Bangiophyceae</taxon>
        <taxon>Cyanidiales</taxon>
        <taxon>Cyanidiaceae</taxon>
        <taxon>Cyanidioschyzon</taxon>
    </lineage>
</organism>
<feature type="region of interest" description="Disordered" evidence="1">
    <location>
        <begin position="80"/>
        <end position="114"/>
    </location>
</feature>
<dbReference type="AlphaFoldDB" id="M1V5L5"/>
<keyword evidence="2" id="KW-0812">Transmembrane</keyword>
<feature type="compositionally biased region" description="Basic residues" evidence="1">
    <location>
        <begin position="80"/>
        <end position="89"/>
    </location>
</feature>
<dbReference type="EMBL" id="AP006494">
    <property type="protein sequence ID" value="BAM80880.1"/>
    <property type="molecule type" value="Genomic_DNA"/>
</dbReference>
<dbReference type="InterPro" id="IPR021855">
    <property type="entry name" value="PAM68-like"/>
</dbReference>
<feature type="transmembrane region" description="Helical" evidence="2">
    <location>
        <begin position="133"/>
        <end position="154"/>
    </location>
</feature>
<dbReference type="Pfam" id="PF11947">
    <property type="entry name" value="DUF3464"/>
    <property type="match status" value="1"/>
</dbReference>
<dbReference type="OrthoDB" id="5862at2759"/>
<accession>M1V5L5</accession>
<keyword evidence="2" id="KW-0472">Membrane</keyword>
<feature type="transmembrane region" description="Helical" evidence="2">
    <location>
        <begin position="166"/>
        <end position="187"/>
    </location>
</feature>
<dbReference type="PANTHER" id="PTHR34575:SF1">
    <property type="entry name" value="PROTEIN PAM68, CHLOROPLASTIC"/>
    <property type="match status" value="1"/>
</dbReference>
<proteinExistence type="predicted"/>
<dbReference type="Gramene" id="CML309CT">
    <property type="protein sequence ID" value="CML309CT"/>
    <property type="gene ID" value="CML309C"/>
</dbReference>
<evidence type="ECO:0000256" key="2">
    <source>
        <dbReference type="SAM" id="Phobius"/>
    </source>
</evidence>
<evidence type="ECO:0008006" key="5">
    <source>
        <dbReference type="Google" id="ProtNLM"/>
    </source>
</evidence>
<reference evidence="3 4" key="1">
    <citation type="journal article" date="2004" name="Nature">
        <title>Genome sequence of the ultrasmall unicellular red alga Cyanidioschyzon merolae 10D.</title>
        <authorList>
            <person name="Matsuzaki M."/>
            <person name="Misumi O."/>
            <person name="Shin-i T."/>
            <person name="Maruyama S."/>
            <person name="Takahara M."/>
            <person name="Miyagishima S."/>
            <person name="Mori T."/>
            <person name="Nishida K."/>
            <person name="Yagisawa F."/>
            <person name="Nishida K."/>
            <person name="Yoshida Y."/>
            <person name="Nishimura Y."/>
            <person name="Nakao S."/>
            <person name="Kobayashi T."/>
            <person name="Momoyama Y."/>
            <person name="Higashiyama T."/>
            <person name="Minoda A."/>
            <person name="Sano M."/>
            <person name="Nomoto H."/>
            <person name="Oishi K."/>
            <person name="Hayashi H."/>
            <person name="Ohta F."/>
            <person name="Nishizaka S."/>
            <person name="Haga S."/>
            <person name="Miura S."/>
            <person name="Morishita T."/>
            <person name="Kabeya Y."/>
            <person name="Terasawa K."/>
            <person name="Suzuki Y."/>
            <person name="Ishii Y."/>
            <person name="Asakawa S."/>
            <person name="Takano H."/>
            <person name="Ohta N."/>
            <person name="Kuroiwa H."/>
            <person name="Tanaka K."/>
            <person name="Shimizu N."/>
            <person name="Sugano S."/>
            <person name="Sato N."/>
            <person name="Nozaki H."/>
            <person name="Ogasawara N."/>
            <person name="Kohara Y."/>
            <person name="Kuroiwa T."/>
        </authorList>
    </citation>
    <scope>NUCLEOTIDE SEQUENCE [LARGE SCALE GENOMIC DNA]</scope>
    <source>
        <strain evidence="3 4">10D</strain>
    </source>
</reference>
<keyword evidence="4" id="KW-1185">Reference proteome</keyword>
<sequence length="244" mass="27604">MSEHKRHVKSMLLREARERVGSAFVLQAQLLSRWVQCSGDGVTRARVQPLDTRALGARRRNRQNGTHCHFAIRRLYMQKKPKTKARRRSAPAGRVKDGTEADGAPQWTSPPEALEHTSSALPLVVAERMQRRMVVFAGVPFLLGLSAFGVFFFLKYRYDVVVIPPVVGYATLGLFGVSLFGLTYGIMSASWDAGRRGSLLGWDEAQRNLLNTIDAFWRARSRERLDDLDSTKDDAHTERPRRKP</sequence>
<dbReference type="KEGG" id="cme:CYME_CML309C"/>
<reference evidence="3 4" key="2">
    <citation type="journal article" date="2007" name="BMC Biol.">
        <title>A 100%-complete sequence reveals unusually simple genomic features in the hot-spring red alga Cyanidioschyzon merolae.</title>
        <authorList>
            <person name="Nozaki H."/>
            <person name="Takano H."/>
            <person name="Misumi O."/>
            <person name="Terasawa K."/>
            <person name="Matsuzaki M."/>
            <person name="Maruyama S."/>
            <person name="Nishida K."/>
            <person name="Yagisawa F."/>
            <person name="Yoshida Y."/>
            <person name="Fujiwara T."/>
            <person name="Takio S."/>
            <person name="Tamura K."/>
            <person name="Chung S.J."/>
            <person name="Nakamura S."/>
            <person name="Kuroiwa H."/>
            <person name="Tanaka K."/>
            <person name="Sato N."/>
            <person name="Kuroiwa T."/>
        </authorList>
    </citation>
    <scope>NUCLEOTIDE SEQUENCE [LARGE SCALE GENOMIC DNA]</scope>
    <source>
        <strain evidence="3 4">10D</strain>
    </source>
</reference>
<dbReference type="RefSeq" id="XP_005536916.1">
    <property type="nucleotide sequence ID" value="XM_005536859.1"/>
</dbReference>
<dbReference type="PANTHER" id="PTHR34575">
    <property type="entry name" value="PROTEIN PAM68, CHLOROPLASTIC"/>
    <property type="match status" value="1"/>
</dbReference>
<protein>
    <recommendedName>
        <fullName evidence="5">DUF3464 family protein</fullName>
    </recommendedName>
</protein>
<dbReference type="STRING" id="280699.M1V5L5"/>